<feature type="signal peptide" evidence="1">
    <location>
        <begin position="1"/>
        <end position="20"/>
    </location>
</feature>
<keyword evidence="1" id="KW-0732">Signal</keyword>
<dbReference type="EMBL" id="PNYA01000002">
    <property type="protein sequence ID" value="PMS23044.1"/>
    <property type="molecule type" value="Genomic_DNA"/>
</dbReference>
<organism evidence="2 3">
    <name type="scientific">Trinickia dabaoshanensis</name>
    <dbReference type="NCBI Taxonomy" id="564714"/>
    <lineage>
        <taxon>Bacteria</taxon>
        <taxon>Pseudomonadati</taxon>
        <taxon>Pseudomonadota</taxon>
        <taxon>Betaproteobacteria</taxon>
        <taxon>Burkholderiales</taxon>
        <taxon>Burkholderiaceae</taxon>
        <taxon>Trinickia</taxon>
    </lineage>
</organism>
<evidence type="ECO:0000313" key="3">
    <source>
        <dbReference type="Proteomes" id="UP000235616"/>
    </source>
</evidence>
<keyword evidence="3" id="KW-1185">Reference proteome</keyword>
<accession>A0A2N7W0V2</accession>
<protein>
    <submittedName>
        <fullName evidence="2">Uncharacterized protein</fullName>
    </submittedName>
</protein>
<name>A0A2N7W0V2_9BURK</name>
<gene>
    <name evidence="2" type="ORF">C0Z18_02140</name>
</gene>
<evidence type="ECO:0000313" key="2">
    <source>
        <dbReference type="EMBL" id="PMS23044.1"/>
    </source>
</evidence>
<feature type="chain" id="PRO_5014892457" evidence="1">
    <location>
        <begin position="21"/>
        <end position="377"/>
    </location>
</feature>
<dbReference type="Proteomes" id="UP000235616">
    <property type="component" value="Unassembled WGS sequence"/>
</dbReference>
<sequence>MGNMKTLAAAALSASLAACGGGGGGSSGGTSTTSSSQSNGQALLAAYTVPASIAADKVQNYGTPFSAGNTYLQANCAVAGETSTTVYVTPNTVVYATTGVSDKAQALAADLAEQGIAADKAFLGLSTGTVGYDGTRINVCVDSSLGASIGETGTGVSGQGARDVFQVMSADSPNFDSRYPGATSLASYGTLYTHELMHVAHEALLGPVAQGALERWFAEGLATAAVGAPLPSKATILGYVDSQDLITAAGVSDMNVYPAYQATTQYILGGNGGLNFGAKNIPAFLSTVKANAIAACQAPIPSGIGEPSYLTDGMPAGTYNTCYHSGGAVDQRVTAAFHTTFNATFKNADNTPLLLHVADGANSLEATLHARLDAYLP</sequence>
<proteinExistence type="predicted"/>
<dbReference type="AlphaFoldDB" id="A0A2N7W0V2"/>
<reference evidence="2 3" key="1">
    <citation type="submission" date="2018-01" db="EMBL/GenBank/DDBJ databases">
        <title>Whole genome analyses suggest that Burkholderia sensu lato contains two further novel genera in the rhizoxinica-symbiotica group Mycetohabitans gen. nov., and Trinickia gen. nov.: implications for the evolution of diazotrophy and nodulation in the Burkholderiaceae.</title>
        <authorList>
            <person name="Estrada-de los Santos P."/>
            <person name="Palmer M."/>
            <person name="Chavez-Ramirez B."/>
            <person name="Beukes C."/>
            <person name="Steenkamp E.T."/>
            <person name="Hirsch A.M."/>
            <person name="Manyaka P."/>
            <person name="Maluk M."/>
            <person name="Lafos M."/>
            <person name="Crook M."/>
            <person name="Gross E."/>
            <person name="Simon M.F."/>
            <person name="Bueno dos Reis Junior F."/>
            <person name="Poole P.S."/>
            <person name="Venter S.N."/>
            <person name="James E.K."/>
        </authorList>
    </citation>
    <scope>NUCLEOTIDE SEQUENCE [LARGE SCALE GENOMIC DNA]</scope>
    <source>
        <strain evidence="2 3">GIMN1.004</strain>
    </source>
</reference>
<dbReference type="PROSITE" id="PS51257">
    <property type="entry name" value="PROKAR_LIPOPROTEIN"/>
    <property type="match status" value="1"/>
</dbReference>
<evidence type="ECO:0000256" key="1">
    <source>
        <dbReference type="SAM" id="SignalP"/>
    </source>
</evidence>
<comment type="caution">
    <text evidence="2">The sequence shown here is derived from an EMBL/GenBank/DDBJ whole genome shotgun (WGS) entry which is preliminary data.</text>
</comment>